<accession>A0A381Y3B1</accession>
<dbReference type="AlphaFoldDB" id="A0A381Y3B1"/>
<reference evidence="1" key="1">
    <citation type="submission" date="2018-05" db="EMBL/GenBank/DDBJ databases">
        <authorList>
            <person name="Lanie J.A."/>
            <person name="Ng W.-L."/>
            <person name="Kazmierczak K.M."/>
            <person name="Andrzejewski T.M."/>
            <person name="Davidsen T.M."/>
            <person name="Wayne K.J."/>
            <person name="Tettelin H."/>
            <person name="Glass J.I."/>
            <person name="Rusch D."/>
            <person name="Podicherti R."/>
            <person name="Tsui H.-C.T."/>
            <person name="Winkler M.E."/>
        </authorList>
    </citation>
    <scope>NUCLEOTIDE SEQUENCE</scope>
</reference>
<organism evidence="1">
    <name type="scientific">marine metagenome</name>
    <dbReference type="NCBI Taxonomy" id="408172"/>
    <lineage>
        <taxon>unclassified sequences</taxon>
        <taxon>metagenomes</taxon>
        <taxon>ecological metagenomes</taxon>
    </lineage>
</organism>
<feature type="non-terminal residue" evidence="1">
    <location>
        <position position="132"/>
    </location>
</feature>
<name>A0A381Y3B1_9ZZZZ</name>
<sequence>MWGIHKEKKMNNGRLLLTLIILMGVGFSQDDAAESSDSLYFRFTPDSIKLEVGDSAMVSIQLLKNDGDLANNAFYAYGGQRGTLSVYPRISDSTGVANVLVKVYKPGDISLNVRSVSSKRLDRVSDKMPVTV</sequence>
<gene>
    <name evidence="1" type="ORF">METZ01_LOCUS123817</name>
</gene>
<protein>
    <submittedName>
        <fullName evidence="1">Uncharacterized protein</fullName>
    </submittedName>
</protein>
<dbReference type="EMBL" id="UINC01017196">
    <property type="protein sequence ID" value="SVA70963.1"/>
    <property type="molecule type" value="Genomic_DNA"/>
</dbReference>
<proteinExistence type="predicted"/>
<evidence type="ECO:0000313" key="1">
    <source>
        <dbReference type="EMBL" id="SVA70963.1"/>
    </source>
</evidence>